<dbReference type="Proteomes" id="UP000249547">
    <property type="component" value="Unassembled WGS sequence"/>
</dbReference>
<accession>A0A327QPF1</accession>
<comment type="caution">
    <text evidence="4">The sequence shown here is derived from an EMBL/GenBank/DDBJ whole genome shotgun (WGS) entry which is preliminary data.</text>
</comment>
<dbReference type="EMBL" id="QLLL01000004">
    <property type="protein sequence ID" value="RAJ05223.1"/>
    <property type="molecule type" value="Genomic_DNA"/>
</dbReference>
<dbReference type="PANTHER" id="PTHR46401">
    <property type="entry name" value="GLYCOSYLTRANSFERASE WBBK-RELATED"/>
    <property type="match status" value="1"/>
</dbReference>
<dbReference type="Pfam" id="PF00534">
    <property type="entry name" value="Glycos_transf_1"/>
    <property type="match status" value="1"/>
</dbReference>
<dbReference type="GO" id="GO:0009103">
    <property type="term" value="P:lipopolysaccharide biosynthetic process"/>
    <property type="evidence" value="ECO:0007669"/>
    <property type="project" value="TreeGrafter"/>
</dbReference>
<dbReference type="AlphaFoldDB" id="A0A327QPF1"/>
<keyword evidence="5" id="KW-1185">Reference proteome</keyword>
<dbReference type="SUPFAM" id="SSF53756">
    <property type="entry name" value="UDP-Glycosyltransferase/glycogen phosphorylase"/>
    <property type="match status" value="1"/>
</dbReference>
<name>A0A327QPF1_9BACT</name>
<dbReference type="InterPro" id="IPR028098">
    <property type="entry name" value="Glyco_trans_4-like_N"/>
</dbReference>
<evidence type="ECO:0000259" key="3">
    <source>
        <dbReference type="Pfam" id="PF13439"/>
    </source>
</evidence>
<dbReference type="GO" id="GO:0016757">
    <property type="term" value="F:glycosyltransferase activity"/>
    <property type="evidence" value="ECO:0007669"/>
    <property type="project" value="InterPro"/>
</dbReference>
<dbReference type="InterPro" id="IPR001296">
    <property type="entry name" value="Glyco_trans_1"/>
</dbReference>
<dbReference type="Gene3D" id="3.40.50.2000">
    <property type="entry name" value="Glycogen Phosphorylase B"/>
    <property type="match status" value="2"/>
</dbReference>
<proteinExistence type="predicted"/>
<gene>
    <name evidence="4" type="ORF">LX64_02378</name>
</gene>
<keyword evidence="1 4" id="KW-0808">Transferase</keyword>
<evidence type="ECO:0000256" key="1">
    <source>
        <dbReference type="ARBA" id="ARBA00022679"/>
    </source>
</evidence>
<reference evidence="4 5" key="1">
    <citation type="submission" date="2018-06" db="EMBL/GenBank/DDBJ databases">
        <title>Genomic Encyclopedia of Archaeal and Bacterial Type Strains, Phase II (KMG-II): from individual species to whole genera.</title>
        <authorList>
            <person name="Goeker M."/>
        </authorList>
    </citation>
    <scope>NUCLEOTIDE SEQUENCE [LARGE SCALE GENOMIC DNA]</scope>
    <source>
        <strain evidence="4 5">DSM 23857</strain>
    </source>
</reference>
<organism evidence="4 5">
    <name type="scientific">Chitinophaga skermanii</name>
    <dbReference type="NCBI Taxonomy" id="331697"/>
    <lineage>
        <taxon>Bacteria</taxon>
        <taxon>Pseudomonadati</taxon>
        <taxon>Bacteroidota</taxon>
        <taxon>Chitinophagia</taxon>
        <taxon>Chitinophagales</taxon>
        <taxon>Chitinophagaceae</taxon>
        <taxon>Chitinophaga</taxon>
    </lineage>
</organism>
<feature type="domain" description="Glycosyl transferase family 1" evidence="2">
    <location>
        <begin position="203"/>
        <end position="356"/>
    </location>
</feature>
<protein>
    <submittedName>
        <fullName evidence="4">Glycosyltransferase involved in cell wall biosynthesis</fullName>
    </submittedName>
</protein>
<dbReference type="PANTHER" id="PTHR46401:SF2">
    <property type="entry name" value="GLYCOSYLTRANSFERASE WBBK-RELATED"/>
    <property type="match status" value="1"/>
</dbReference>
<evidence type="ECO:0000259" key="2">
    <source>
        <dbReference type="Pfam" id="PF00534"/>
    </source>
</evidence>
<feature type="domain" description="Glycosyltransferase subfamily 4-like N-terminal" evidence="3">
    <location>
        <begin position="19"/>
        <end position="176"/>
    </location>
</feature>
<dbReference type="Pfam" id="PF13439">
    <property type="entry name" value="Glyco_transf_4"/>
    <property type="match status" value="1"/>
</dbReference>
<evidence type="ECO:0000313" key="5">
    <source>
        <dbReference type="Proteomes" id="UP000249547"/>
    </source>
</evidence>
<dbReference type="RefSeq" id="WP_245952631.1">
    <property type="nucleotide sequence ID" value="NZ_QLLL01000004.1"/>
</dbReference>
<evidence type="ECO:0000313" key="4">
    <source>
        <dbReference type="EMBL" id="RAJ05223.1"/>
    </source>
</evidence>
<dbReference type="CDD" id="cd03809">
    <property type="entry name" value="GT4_MtfB-like"/>
    <property type="match status" value="1"/>
</dbReference>
<sequence length="381" mass="43162">MSPLKIGLDAKRAYQNNTGLGNYSRALIEALAKYYPQHEYLLFAPKHSQMFKEKDVPGTIFHGPQSAFERKLKGLWRSRWMTKDLIRENVDVYNGLSHELPFGIHKTGIPSAVTMHDLIFERYPKQYNPIDVFTYRRKARYACNAADRVIAISEQTKEDLIQFYHVPSSKIDVVYQCCNPIFEAVWPAAAKASFRERYYLPHQYFLYVGSIIERKNLLGIIEAMHLLGDQTDVPLVILGQGTTYKKKVQAAAAEYGLQDRLIWINDTRKLAFHDVPALYQCATGLIYPSLFEGFGIPILEALWSKTPVITSQGSCFSETGGNAAIYIDPLNHASIAEAMMSLLTDRDMAADMTERGIMHAQKFSAQNFAKGVMNTLTAIKR</sequence>